<proteinExistence type="predicted"/>
<evidence type="ECO:0000313" key="3">
    <source>
        <dbReference type="Proteomes" id="UP001516400"/>
    </source>
</evidence>
<keyword evidence="3" id="KW-1185">Reference proteome</keyword>
<organism evidence="2 3">
    <name type="scientific">Cryptolaemus montrouzieri</name>
    <dbReference type="NCBI Taxonomy" id="559131"/>
    <lineage>
        <taxon>Eukaryota</taxon>
        <taxon>Metazoa</taxon>
        <taxon>Ecdysozoa</taxon>
        <taxon>Arthropoda</taxon>
        <taxon>Hexapoda</taxon>
        <taxon>Insecta</taxon>
        <taxon>Pterygota</taxon>
        <taxon>Neoptera</taxon>
        <taxon>Endopterygota</taxon>
        <taxon>Coleoptera</taxon>
        <taxon>Polyphaga</taxon>
        <taxon>Cucujiformia</taxon>
        <taxon>Coccinelloidea</taxon>
        <taxon>Coccinellidae</taxon>
        <taxon>Scymninae</taxon>
        <taxon>Scymnini</taxon>
        <taxon>Cryptolaemus</taxon>
    </lineage>
</organism>
<keyword evidence="1" id="KW-0175">Coiled coil</keyword>
<dbReference type="Proteomes" id="UP001516400">
    <property type="component" value="Unassembled WGS sequence"/>
</dbReference>
<feature type="coiled-coil region" evidence="1">
    <location>
        <begin position="1"/>
        <end position="42"/>
    </location>
</feature>
<gene>
    <name evidence="2" type="ORF">HHI36_009899</name>
</gene>
<sequence length="150" mass="17734">MEKTKESLEEERKEYRNIKKEQEEQRLEIKLLHDEIAEIKEKTTQTTTASDLLARKNNVIIFGVIDEQEILKEDQMRNLVLTNRKIKGLLKSSAINLEETERNIVINEDLPKVILELFFKAKELKQLGYRSSSGPRREECFLRRANTQKF</sequence>
<evidence type="ECO:0000313" key="2">
    <source>
        <dbReference type="EMBL" id="KAL3265696.1"/>
    </source>
</evidence>
<name>A0ABD2MH41_9CUCU</name>
<reference evidence="2 3" key="1">
    <citation type="journal article" date="2021" name="BMC Biol.">
        <title>Horizontally acquired antibacterial genes associated with adaptive radiation of ladybird beetles.</title>
        <authorList>
            <person name="Li H.S."/>
            <person name="Tang X.F."/>
            <person name="Huang Y.H."/>
            <person name="Xu Z.Y."/>
            <person name="Chen M.L."/>
            <person name="Du X.Y."/>
            <person name="Qiu B.Y."/>
            <person name="Chen P.T."/>
            <person name="Zhang W."/>
            <person name="Slipinski A."/>
            <person name="Escalona H.E."/>
            <person name="Waterhouse R.M."/>
            <person name="Zwick A."/>
            <person name="Pang H."/>
        </authorList>
    </citation>
    <scope>NUCLEOTIDE SEQUENCE [LARGE SCALE GENOMIC DNA]</scope>
    <source>
        <strain evidence="2">SYSU2018</strain>
    </source>
</reference>
<evidence type="ECO:0000256" key="1">
    <source>
        <dbReference type="SAM" id="Coils"/>
    </source>
</evidence>
<dbReference type="EMBL" id="JABFTP020000001">
    <property type="protein sequence ID" value="KAL3265696.1"/>
    <property type="molecule type" value="Genomic_DNA"/>
</dbReference>
<protein>
    <submittedName>
        <fullName evidence="2">Uncharacterized protein</fullName>
    </submittedName>
</protein>
<dbReference type="AlphaFoldDB" id="A0ABD2MH41"/>
<comment type="caution">
    <text evidence="2">The sequence shown here is derived from an EMBL/GenBank/DDBJ whole genome shotgun (WGS) entry which is preliminary data.</text>
</comment>
<accession>A0ABD2MH41</accession>